<dbReference type="PANTHER" id="PTHR34075">
    <property type="entry name" value="BLR3430 PROTEIN"/>
    <property type="match status" value="1"/>
</dbReference>
<feature type="domain" description="ChsH2 C-terminal OB-fold" evidence="1">
    <location>
        <begin position="62"/>
        <end position="119"/>
    </location>
</feature>
<dbReference type="RefSeq" id="WP_054734885.1">
    <property type="nucleotide sequence ID" value="NZ_CP009430.1"/>
</dbReference>
<proteinExistence type="predicted"/>
<dbReference type="InterPro" id="IPR022002">
    <property type="entry name" value="ChsH2_Znr"/>
</dbReference>
<reference evidence="3 4" key="2">
    <citation type="journal article" date="2016" name="Genome Announc.">
        <title>Complete Genome Sequence of Sphingopyxis macrogoltabida Strain 203N (NBRC 111659), a Polyethylene Glycol Degrader.</title>
        <authorList>
            <person name="Ohtsubo Y."/>
            <person name="Nonoyama S."/>
            <person name="Nagata Y."/>
            <person name="Numata M."/>
            <person name="Tsuchikane K."/>
            <person name="Hosoyama A."/>
            <person name="Yamazoe A."/>
            <person name="Tsuda M."/>
            <person name="Fujita N."/>
            <person name="Kawai F."/>
        </authorList>
    </citation>
    <scope>NUCLEOTIDE SEQUENCE [LARGE SCALE GENOMIC DNA]</scope>
    <source>
        <strain evidence="3 4">203N</strain>
    </source>
</reference>
<dbReference type="Pfam" id="PF01796">
    <property type="entry name" value="OB_ChsH2_C"/>
    <property type="match status" value="1"/>
</dbReference>
<feature type="domain" description="ChsH2 rubredoxin-like zinc ribbon" evidence="2">
    <location>
        <begin position="21"/>
        <end position="51"/>
    </location>
</feature>
<sequence>MTDTPASPPLPAASYIHLDGPEPRLSFLKCKSCGTMFLEPERLACARCGSRGGFDAHEPKYEGTLHSYSIVHRSFPGTAVPFISAVVDIDDGPSLKGNLRGVPFDADRIDGAMRVRIVFDDALGRRDADGNAYISHFFEPLAAD</sequence>
<dbReference type="KEGG" id="smaz:LH19_26990"/>
<dbReference type="AlphaFoldDB" id="A0AAC9AZY6"/>
<dbReference type="InterPro" id="IPR002878">
    <property type="entry name" value="ChsH2_C"/>
</dbReference>
<protein>
    <recommendedName>
        <fullName evidence="5">DUF35 domain-containing protein</fullName>
    </recommendedName>
</protein>
<dbReference type="Pfam" id="PF12172">
    <property type="entry name" value="zf-ChsH2"/>
    <property type="match status" value="1"/>
</dbReference>
<evidence type="ECO:0000313" key="4">
    <source>
        <dbReference type="Proteomes" id="UP000076088"/>
    </source>
</evidence>
<dbReference type="EMBL" id="CP013345">
    <property type="protein sequence ID" value="AMU92686.1"/>
    <property type="molecule type" value="Genomic_DNA"/>
</dbReference>
<evidence type="ECO:0008006" key="5">
    <source>
        <dbReference type="Google" id="ProtNLM"/>
    </source>
</evidence>
<accession>A0AAC9AZY6</accession>
<keyword evidence="4" id="KW-1185">Reference proteome</keyword>
<evidence type="ECO:0000259" key="1">
    <source>
        <dbReference type="Pfam" id="PF01796"/>
    </source>
</evidence>
<reference evidence="4" key="1">
    <citation type="submission" date="2015-11" db="EMBL/GenBank/DDBJ databases">
        <title>Complete genome sequence of a polyethylene-glycol degrader Sphingopyxis macrogoltabida 203N (NBRC 111659).</title>
        <authorList>
            <person name="Yoshiyuki O."/>
            <person name="Shouta N."/>
            <person name="Nagata Y."/>
            <person name="Numata M."/>
            <person name="Tsuchikane K."/>
            <person name="Hosoyama A."/>
            <person name="Yamazoe A."/>
            <person name="Tsuda M."/>
            <person name="Fujita N."/>
            <person name="Kawai F."/>
        </authorList>
    </citation>
    <scope>NUCLEOTIDE SEQUENCE [LARGE SCALE GENOMIC DNA]</scope>
    <source>
        <strain evidence="4">203N</strain>
        <plasmid evidence="4">unnamed1</plasmid>
    </source>
</reference>
<geneLocation type="plasmid" evidence="3 4">
    <name>unnamed1</name>
</geneLocation>
<name>A0AAC9AZY6_SPHMC</name>
<dbReference type="PANTHER" id="PTHR34075:SF5">
    <property type="entry name" value="BLR3430 PROTEIN"/>
    <property type="match status" value="1"/>
</dbReference>
<organism evidence="3 4">
    <name type="scientific">Sphingopyxis macrogoltabida</name>
    <name type="common">Sphingomonas macrogoltabidus</name>
    <dbReference type="NCBI Taxonomy" id="33050"/>
    <lineage>
        <taxon>Bacteria</taxon>
        <taxon>Pseudomonadati</taxon>
        <taxon>Pseudomonadota</taxon>
        <taxon>Alphaproteobacteria</taxon>
        <taxon>Sphingomonadales</taxon>
        <taxon>Sphingomonadaceae</taxon>
        <taxon>Sphingopyxis</taxon>
    </lineage>
</organism>
<keyword evidence="3" id="KW-0614">Plasmid</keyword>
<dbReference type="Proteomes" id="UP000076088">
    <property type="component" value="Plasmid unnamed1"/>
</dbReference>
<dbReference type="InterPro" id="IPR052513">
    <property type="entry name" value="Thioester_dehydratase-like"/>
</dbReference>
<dbReference type="InterPro" id="IPR012340">
    <property type="entry name" value="NA-bd_OB-fold"/>
</dbReference>
<evidence type="ECO:0000313" key="3">
    <source>
        <dbReference type="EMBL" id="AMU92686.1"/>
    </source>
</evidence>
<evidence type="ECO:0000259" key="2">
    <source>
        <dbReference type="Pfam" id="PF12172"/>
    </source>
</evidence>
<gene>
    <name evidence="3" type="ORF">ATM17_30985</name>
</gene>
<dbReference type="SUPFAM" id="SSF50249">
    <property type="entry name" value="Nucleic acid-binding proteins"/>
    <property type="match status" value="1"/>
</dbReference>